<dbReference type="AlphaFoldDB" id="A0A951MCD3"/>
<keyword evidence="2" id="KW-1185">Reference proteome</keyword>
<gene>
    <name evidence="1" type="ORF">EGN73_08290</name>
</gene>
<evidence type="ECO:0000313" key="1">
    <source>
        <dbReference type="EMBL" id="MBW3467814.1"/>
    </source>
</evidence>
<sequence>MTKFRKTVLMFFVLFPLINTVNGQVFGLFDLLQIHPKSWDRPQKPLEYFYDQPELKLNTAHDTLDIFVLGHKKVSYRWHDVNRQRDFNGWFGFDKDIQILLEKLAAMGLDFDRQNYHIIFSPESDELKVLMNPVGMFAKIGDDFLPTLRHQITMTYYSYLMEVDFFLGEIDELEVLKNAGINDMVKSAALENNWYDQYKKRNLNKVLFIDEEGNVSLDTYYSKENPYYPKTNLDLGAGYLFGNGFSMFFQPRYNIKLWTKKTNTRNNTLFFAFSGFLSHLPQREISFELAQDYFLGIGYETDQLGNELSATLGFRTFGQNGVLDELPVMFKVDFEIIPRLKITHSLFFKPFSGELREAHVVGLSYMIF</sequence>
<dbReference type="EMBL" id="RPHB01000003">
    <property type="protein sequence ID" value="MBW3467814.1"/>
    <property type="molecule type" value="Genomic_DNA"/>
</dbReference>
<dbReference type="Proteomes" id="UP000727490">
    <property type="component" value="Unassembled WGS sequence"/>
</dbReference>
<evidence type="ECO:0000313" key="2">
    <source>
        <dbReference type="Proteomes" id="UP000727490"/>
    </source>
</evidence>
<name>A0A951MCD3_9BACT</name>
<reference evidence="1 2" key="1">
    <citation type="journal article" date="2020" name="Syst. Appl. Microbiol.">
        <title>Arthrospiribacter ruber gen. nov., sp. nov., a novel bacterium isolated from Arthrospira cultures.</title>
        <authorList>
            <person name="Waleron M."/>
            <person name="Misztak A."/>
            <person name="Waleron M.M."/>
            <person name="Furmaniak M."/>
            <person name="Mrozik A."/>
            <person name="Waleron K."/>
        </authorList>
    </citation>
    <scope>NUCLEOTIDE SEQUENCE [LARGE SCALE GENOMIC DNA]</scope>
    <source>
        <strain evidence="1 2">DPMB0001</strain>
    </source>
</reference>
<dbReference type="RefSeq" id="WP_219288214.1">
    <property type="nucleotide sequence ID" value="NZ_RPHB01000003.1"/>
</dbReference>
<proteinExistence type="predicted"/>
<accession>A0A951MCD3</accession>
<protein>
    <submittedName>
        <fullName evidence="1">Uncharacterized protein</fullName>
    </submittedName>
</protein>
<organism evidence="1 2">
    <name type="scientific">Arthrospiribacter ruber</name>
    <dbReference type="NCBI Taxonomy" id="2487934"/>
    <lineage>
        <taxon>Bacteria</taxon>
        <taxon>Pseudomonadati</taxon>
        <taxon>Bacteroidota</taxon>
        <taxon>Cytophagia</taxon>
        <taxon>Cytophagales</taxon>
        <taxon>Cyclobacteriaceae</taxon>
        <taxon>Arthrospiribacter</taxon>
    </lineage>
</organism>
<comment type="caution">
    <text evidence="1">The sequence shown here is derived from an EMBL/GenBank/DDBJ whole genome shotgun (WGS) entry which is preliminary data.</text>
</comment>